<evidence type="ECO:0000256" key="1">
    <source>
        <dbReference type="SAM" id="Coils"/>
    </source>
</evidence>
<evidence type="ECO:0000256" key="2">
    <source>
        <dbReference type="SAM" id="MobiDB-lite"/>
    </source>
</evidence>
<feature type="compositionally biased region" description="Basic and acidic residues" evidence="2">
    <location>
        <begin position="10"/>
        <end position="19"/>
    </location>
</feature>
<keyword evidence="4" id="KW-1185">Reference proteome</keyword>
<name>A0A9P6D266_9AGAR</name>
<reference evidence="3" key="1">
    <citation type="submission" date="2020-11" db="EMBL/GenBank/DDBJ databases">
        <authorList>
            <consortium name="DOE Joint Genome Institute"/>
            <person name="Ahrendt S."/>
            <person name="Riley R."/>
            <person name="Andreopoulos W."/>
            <person name="Labutti K."/>
            <person name="Pangilinan J."/>
            <person name="Ruiz-Duenas F.J."/>
            <person name="Barrasa J.M."/>
            <person name="Sanchez-Garcia M."/>
            <person name="Camarero S."/>
            <person name="Miyauchi S."/>
            <person name="Serrano A."/>
            <person name="Linde D."/>
            <person name="Babiker R."/>
            <person name="Drula E."/>
            <person name="Ayuso-Fernandez I."/>
            <person name="Pacheco R."/>
            <person name="Padilla G."/>
            <person name="Ferreira P."/>
            <person name="Barriuso J."/>
            <person name="Kellner H."/>
            <person name="Castanera R."/>
            <person name="Alfaro M."/>
            <person name="Ramirez L."/>
            <person name="Pisabarro A.G."/>
            <person name="Kuo A."/>
            <person name="Tritt A."/>
            <person name="Lipzen A."/>
            <person name="He G."/>
            <person name="Yan M."/>
            <person name="Ng V."/>
            <person name="Cullen D."/>
            <person name="Martin F."/>
            <person name="Rosso M.-N."/>
            <person name="Henrissat B."/>
            <person name="Hibbett D."/>
            <person name="Martinez A.T."/>
            <person name="Grigoriev I.V."/>
        </authorList>
    </citation>
    <scope>NUCLEOTIDE SEQUENCE</scope>
    <source>
        <strain evidence="3">CIRM-BRFM 674</strain>
    </source>
</reference>
<dbReference type="EMBL" id="MU155183">
    <property type="protein sequence ID" value="KAF9481119.1"/>
    <property type="molecule type" value="Genomic_DNA"/>
</dbReference>
<evidence type="ECO:0000313" key="4">
    <source>
        <dbReference type="Proteomes" id="UP000807469"/>
    </source>
</evidence>
<organism evidence="3 4">
    <name type="scientific">Pholiota conissans</name>
    <dbReference type="NCBI Taxonomy" id="109636"/>
    <lineage>
        <taxon>Eukaryota</taxon>
        <taxon>Fungi</taxon>
        <taxon>Dikarya</taxon>
        <taxon>Basidiomycota</taxon>
        <taxon>Agaricomycotina</taxon>
        <taxon>Agaricomycetes</taxon>
        <taxon>Agaricomycetidae</taxon>
        <taxon>Agaricales</taxon>
        <taxon>Agaricineae</taxon>
        <taxon>Strophariaceae</taxon>
        <taxon>Pholiota</taxon>
    </lineage>
</organism>
<comment type="caution">
    <text evidence="3">The sequence shown here is derived from an EMBL/GenBank/DDBJ whole genome shotgun (WGS) entry which is preliminary data.</text>
</comment>
<dbReference type="OrthoDB" id="3235454at2759"/>
<dbReference type="AlphaFoldDB" id="A0A9P6D266"/>
<sequence length="174" mass="19753">MPTSAHTIKPKADDNHDMSDLPSLSQQSNESDEPQQGLKELEKFFAAEIEKKKVQREKKFLEVAEAHLTRNLENLARDVRNAMKAVDAIYATFLLEYAACEDRIQNKYLQLQELQANLVKMARDGQREDEEANKASQAMQISGLSKTRTACLAFEKVLEQLHLSDGEDLAMNEE</sequence>
<dbReference type="Proteomes" id="UP000807469">
    <property type="component" value="Unassembled WGS sequence"/>
</dbReference>
<protein>
    <submittedName>
        <fullName evidence="3">Uncharacterized protein</fullName>
    </submittedName>
</protein>
<keyword evidence="1" id="KW-0175">Coiled coil</keyword>
<evidence type="ECO:0000313" key="3">
    <source>
        <dbReference type="EMBL" id="KAF9481119.1"/>
    </source>
</evidence>
<gene>
    <name evidence="3" type="ORF">BDN70DRAFT_876726</name>
</gene>
<accession>A0A9P6D266</accession>
<proteinExistence type="predicted"/>
<feature type="region of interest" description="Disordered" evidence="2">
    <location>
        <begin position="1"/>
        <end position="38"/>
    </location>
</feature>
<feature type="coiled-coil region" evidence="1">
    <location>
        <begin position="65"/>
        <end position="131"/>
    </location>
</feature>